<feature type="compositionally biased region" description="Basic residues" evidence="4">
    <location>
        <begin position="36"/>
        <end position="45"/>
    </location>
</feature>
<dbReference type="Pfam" id="PF00505">
    <property type="entry name" value="HMG_box"/>
    <property type="match status" value="1"/>
</dbReference>
<evidence type="ECO:0000256" key="2">
    <source>
        <dbReference type="ARBA" id="ARBA00023242"/>
    </source>
</evidence>
<keyword evidence="2 3" id="KW-0539">Nucleus</keyword>
<dbReference type="PANTHER" id="PTHR45789:SF2">
    <property type="entry name" value="FI18025P1"/>
    <property type="match status" value="1"/>
</dbReference>
<dbReference type="EMBL" id="JAFIMR010000022">
    <property type="protein sequence ID" value="KAI1865259.1"/>
    <property type="molecule type" value="Genomic_DNA"/>
</dbReference>
<feature type="compositionally biased region" description="Polar residues" evidence="4">
    <location>
        <begin position="303"/>
        <end position="330"/>
    </location>
</feature>
<sequence>MCKEIRASNPGVDNKGVSKLIGKMWSNLTGAEKQIWKKRQQRAKREHQMLFPGYKYDPKQPREKKEGDENEDEEQAPNTPTPSKRIVNGLKAPSMLTPMYTPSALGGINGLTKSNSSLQRAGQVTTPSRAPQQQIPQSMKHFQPSQAATMNLAQQMNQQPGNLSVLCDPGLEALARFTYSPGTYTAPAPEEMPIDPAMGGPSNVAIQETGEEAIDTTEDELQAMLEALLSPTAEEEQGEFSTAGAERDAEAVPGGQALSDAAVTLNEQNAAGTSVRVQDTSTSTQTLATDCHSASEVVKDGNAASSDTDVSNTASQTTAGSTADTSISDQSVPSTLTTAVASEPTELDLSEFDFPMPPTASDIPRGNNLDLTLGIDDAADRAILDELLNWKPDEDLFGGFKF</sequence>
<feature type="domain" description="HMG box" evidence="5">
    <location>
        <begin position="1"/>
        <end position="55"/>
    </location>
</feature>
<comment type="caution">
    <text evidence="6">The sequence shown here is derived from an EMBL/GenBank/DDBJ whole genome shotgun (WGS) entry which is preliminary data.</text>
</comment>
<accession>A0A9P9WIM8</accession>
<dbReference type="PANTHER" id="PTHR45789">
    <property type="entry name" value="FI18025P1"/>
    <property type="match status" value="1"/>
</dbReference>
<dbReference type="InterPro" id="IPR051356">
    <property type="entry name" value="SOX/SOX-like_TF"/>
</dbReference>
<gene>
    <name evidence="6" type="ORF">JX265_008306</name>
</gene>
<dbReference type="CDD" id="cd01389">
    <property type="entry name" value="HMG-box_ROX1-like"/>
    <property type="match status" value="1"/>
</dbReference>
<dbReference type="InterPro" id="IPR036910">
    <property type="entry name" value="HMG_box_dom_sf"/>
</dbReference>
<evidence type="ECO:0000256" key="3">
    <source>
        <dbReference type="PROSITE-ProRule" id="PRU00267"/>
    </source>
</evidence>
<dbReference type="InterPro" id="IPR009071">
    <property type="entry name" value="HMG_box_dom"/>
</dbReference>
<dbReference type="GO" id="GO:0000981">
    <property type="term" value="F:DNA-binding transcription factor activity, RNA polymerase II-specific"/>
    <property type="evidence" value="ECO:0007669"/>
    <property type="project" value="TreeGrafter"/>
</dbReference>
<proteinExistence type="predicted"/>
<dbReference type="SMART" id="SM00398">
    <property type="entry name" value="HMG"/>
    <property type="match status" value="1"/>
</dbReference>
<dbReference type="PROSITE" id="PS50118">
    <property type="entry name" value="HMG_BOX_2"/>
    <property type="match status" value="1"/>
</dbReference>
<evidence type="ECO:0000256" key="4">
    <source>
        <dbReference type="SAM" id="MobiDB-lite"/>
    </source>
</evidence>
<dbReference type="Proteomes" id="UP000829685">
    <property type="component" value="Unassembled WGS sequence"/>
</dbReference>
<dbReference type="GO" id="GO:0005634">
    <property type="term" value="C:nucleus"/>
    <property type="evidence" value="ECO:0007669"/>
    <property type="project" value="UniProtKB-UniRule"/>
</dbReference>
<evidence type="ECO:0000256" key="1">
    <source>
        <dbReference type="ARBA" id="ARBA00023125"/>
    </source>
</evidence>
<dbReference type="AlphaFoldDB" id="A0A9P9WIM8"/>
<dbReference type="Gene3D" id="1.10.30.10">
    <property type="entry name" value="High mobility group box domain"/>
    <property type="match status" value="1"/>
</dbReference>
<feature type="compositionally biased region" description="Basic and acidic residues" evidence="4">
    <location>
        <begin position="56"/>
        <end position="67"/>
    </location>
</feature>
<dbReference type="SUPFAM" id="SSF47095">
    <property type="entry name" value="HMG-box"/>
    <property type="match status" value="1"/>
</dbReference>
<protein>
    <recommendedName>
        <fullName evidence="5">HMG box domain-containing protein</fullName>
    </recommendedName>
</protein>
<reference evidence="6" key="1">
    <citation type="submission" date="2021-03" db="EMBL/GenBank/DDBJ databases">
        <title>Revisited historic fungal species revealed as producer of novel bioactive compounds through whole genome sequencing and comparative genomics.</title>
        <authorList>
            <person name="Vignolle G.A."/>
            <person name="Hochenegger N."/>
            <person name="Mach R.L."/>
            <person name="Mach-Aigner A.R."/>
            <person name="Javad Rahimi M."/>
            <person name="Salim K.A."/>
            <person name="Chan C.M."/>
            <person name="Lim L.B.L."/>
            <person name="Cai F."/>
            <person name="Druzhinina I.S."/>
            <person name="U'Ren J.M."/>
            <person name="Derntl C."/>
        </authorList>
    </citation>
    <scope>NUCLEOTIDE SEQUENCE</scope>
    <source>
        <strain evidence="6">TUCIM 5799</strain>
    </source>
</reference>
<feature type="region of interest" description="Disordered" evidence="4">
    <location>
        <begin position="232"/>
        <end position="252"/>
    </location>
</feature>
<dbReference type="GO" id="GO:0000978">
    <property type="term" value="F:RNA polymerase II cis-regulatory region sequence-specific DNA binding"/>
    <property type="evidence" value="ECO:0007669"/>
    <property type="project" value="TreeGrafter"/>
</dbReference>
<keyword evidence="7" id="KW-1185">Reference proteome</keyword>
<feature type="region of interest" description="Disordered" evidence="4">
    <location>
        <begin position="301"/>
        <end position="330"/>
    </location>
</feature>
<feature type="region of interest" description="Disordered" evidence="4">
    <location>
        <begin position="31"/>
        <end position="87"/>
    </location>
</feature>
<name>A0A9P9WIM8_9PEZI</name>
<feature type="DNA-binding region" description="HMG box" evidence="3">
    <location>
        <begin position="1"/>
        <end position="55"/>
    </location>
</feature>
<evidence type="ECO:0000259" key="5">
    <source>
        <dbReference type="PROSITE" id="PS50118"/>
    </source>
</evidence>
<evidence type="ECO:0000313" key="6">
    <source>
        <dbReference type="EMBL" id="KAI1865259.1"/>
    </source>
</evidence>
<evidence type="ECO:0000313" key="7">
    <source>
        <dbReference type="Proteomes" id="UP000829685"/>
    </source>
</evidence>
<organism evidence="6 7">
    <name type="scientific">Neoarthrinium moseri</name>
    <dbReference type="NCBI Taxonomy" id="1658444"/>
    <lineage>
        <taxon>Eukaryota</taxon>
        <taxon>Fungi</taxon>
        <taxon>Dikarya</taxon>
        <taxon>Ascomycota</taxon>
        <taxon>Pezizomycotina</taxon>
        <taxon>Sordariomycetes</taxon>
        <taxon>Xylariomycetidae</taxon>
        <taxon>Amphisphaeriales</taxon>
        <taxon>Apiosporaceae</taxon>
        <taxon>Neoarthrinium</taxon>
    </lineage>
</organism>
<keyword evidence="1 3" id="KW-0238">DNA-binding</keyword>